<dbReference type="AlphaFoldDB" id="A0A0E9NCR5"/>
<evidence type="ECO:0000256" key="13">
    <source>
        <dbReference type="ARBA" id="ARBA00023212"/>
    </source>
</evidence>
<evidence type="ECO:0000256" key="11">
    <source>
        <dbReference type="ARBA" id="ARBA00022838"/>
    </source>
</evidence>
<proteinExistence type="inferred from homology"/>
<evidence type="ECO:0000256" key="5">
    <source>
        <dbReference type="ARBA" id="ARBA00022454"/>
    </source>
</evidence>
<organism evidence="20 21">
    <name type="scientific">Saitoella complicata (strain BCRC 22490 / CBS 7301 / JCM 7358 / NBRC 10748 / NRRL Y-17804)</name>
    <dbReference type="NCBI Taxonomy" id="698492"/>
    <lineage>
        <taxon>Eukaryota</taxon>
        <taxon>Fungi</taxon>
        <taxon>Dikarya</taxon>
        <taxon>Ascomycota</taxon>
        <taxon>Taphrinomycotina</taxon>
        <taxon>Taphrinomycotina incertae sedis</taxon>
        <taxon>Saitoella</taxon>
    </lineage>
</organism>
<evidence type="ECO:0000256" key="15">
    <source>
        <dbReference type="ARBA" id="ARBA00023306"/>
    </source>
</evidence>
<evidence type="ECO:0000256" key="14">
    <source>
        <dbReference type="ARBA" id="ARBA00023242"/>
    </source>
</evidence>
<comment type="similarity">
    <text evidence="4">Belongs to the DASH complex DUO1 family.</text>
</comment>
<feature type="region of interest" description="Disordered" evidence="19">
    <location>
        <begin position="15"/>
        <end position="35"/>
    </location>
</feature>
<evidence type="ECO:0000256" key="17">
    <source>
        <dbReference type="ARBA" id="ARBA00044152"/>
    </source>
</evidence>
<dbReference type="PANTHER" id="PTHR28216">
    <property type="entry name" value="DASH COMPLEX SUBUNIT DUO1"/>
    <property type="match status" value="1"/>
</dbReference>
<dbReference type="GO" id="GO:0005874">
    <property type="term" value="C:microtubule"/>
    <property type="evidence" value="ECO:0007669"/>
    <property type="project" value="UniProtKB-KW"/>
</dbReference>
<accession>A0A0E9NCR5</accession>
<feature type="region of interest" description="Disordered" evidence="19">
    <location>
        <begin position="144"/>
        <end position="294"/>
    </location>
</feature>
<evidence type="ECO:0000256" key="16">
    <source>
        <dbReference type="ARBA" id="ARBA00023328"/>
    </source>
</evidence>
<evidence type="ECO:0000256" key="8">
    <source>
        <dbReference type="ARBA" id="ARBA00022701"/>
    </source>
</evidence>
<keyword evidence="6" id="KW-0963">Cytoplasm</keyword>
<keyword evidence="9" id="KW-0498">Mitosis</keyword>
<evidence type="ECO:0000256" key="7">
    <source>
        <dbReference type="ARBA" id="ARBA00022618"/>
    </source>
</evidence>
<evidence type="ECO:0000256" key="18">
    <source>
        <dbReference type="ARBA" id="ARBA00044358"/>
    </source>
</evidence>
<evidence type="ECO:0000256" key="2">
    <source>
        <dbReference type="ARBA" id="ARBA00004186"/>
    </source>
</evidence>
<evidence type="ECO:0000313" key="21">
    <source>
        <dbReference type="Proteomes" id="UP000033140"/>
    </source>
</evidence>
<feature type="compositionally biased region" description="Basic and acidic residues" evidence="19">
    <location>
        <begin position="144"/>
        <end position="159"/>
    </location>
</feature>
<dbReference type="STRING" id="698492.A0A0E9NCR5"/>
<dbReference type="GO" id="GO:0051301">
    <property type="term" value="P:cell division"/>
    <property type="evidence" value="ECO:0007669"/>
    <property type="project" value="UniProtKB-KW"/>
</dbReference>
<dbReference type="InterPro" id="IPR013960">
    <property type="entry name" value="DASH_Duo1"/>
</dbReference>
<evidence type="ECO:0000256" key="3">
    <source>
        <dbReference type="ARBA" id="ARBA00004629"/>
    </source>
</evidence>
<keyword evidence="15" id="KW-0131">Cell cycle</keyword>
<dbReference type="GO" id="GO:0072686">
    <property type="term" value="C:mitotic spindle"/>
    <property type="evidence" value="ECO:0007669"/>
    <property type="project" value="InterPro"/>
</dbReference>
<dbReference type="PANTHER" id="PTHR28216:SF1">
    <property type="entry name" value="DASH COMPLEX SUBUNIT DUO1"/>
    <property type="match status" value="1"/>
</dbReference>
<comment type="caution">
    <text evidence="20">The sequence shown here is derived from an EMBL/GenBank/DDBJ whole genome shotgun (WGS) entry which is preliminary data.</text>
</comment>
<feature type="compositionally biased region" description="Low complexity" evidence="19">
    <location>
        <begin position="277"/>
        <end position="294"/>
    </location>
</feature>
<keyword evidence="10" id="KW-0159">Chromosome partition</keyword>
<reference evidence="20 21" key="3">
    <citation type="journal article" date="2015" name="Genome Announc.">
        <title>Draft Genome Sequence of the Archiascomycetous Yeast Saitoella complicata.</title>
        <authorList>
            <person name="Yamauchi K."/>
            <person name="Kondo S."/>
            <person name="Hamamoto M."/>
            <person name="Takahashi Y."/>
            <person name="Ogura Y."/>
            <person name="Hayashi T."/>
            <person name="Nishida H."/>
        </authorList>
    </citation>
    <scope>NUCLEOTIDE SEQUENCE [LARGE SCALE GENOMIC DNA]</scope>
    <source>
        <strain evidence="20 21">NRRL Y-17804</strain>
    </source>
</reference>
<keyword evidence="16" id="KW-0137">Centromere</keyword>
<evidence type="ECO:0000256" key="9">
    <source>
        <dbReference type="ARBA" id="ARBA00022776"/>
    </source>
</evidence>
<reference evidence="20 21" key="2">
    <citation type="journal article" date="2014" name="J. Gen. Appl. Microbiol.">
        <title>The early diverging ascomycetous budding yeast Saitoella complicata has three histone deacetylases belonging to the Clr6, Hos2, and Rpd3 lineages.</title>
        <authorList>
            <person name="Nishida H."/>
            <person name="Matsumoto T."/>
            <person name="Kondo S."/>
            <person name="Hamamoto M."/>
            <person name="Yoshikawa H."/>
        </authorList>
    </citation>
    <scope>NUCLEOTIDE SEQUENCE [LARGE SCALE GENOMIC DNA]</scope>
    <source>
        <strain evidence="20 21">NRRL Y-17804</strain>
    </source>
</reference>
<sequence>MSYDREERDIPLRLADLQLHNPNPSSSDPQDDISPRDAHLQAELAGVRALNNTIKTVLSSLQSTESNMTHVAHTVHSTNRLLDLWIRVLSQADHTQRLLLDSRWQGASADLERAEAETLYAQQHREREQAAQIAAERARAEAEVREREARQRAEEERVARAAAANSAPTSSAGTGTRGGRTIRGTTKPVVRSSGYGRITPSETSTTSSTSSGIRRGVGRGSSMIGSTRDAATGTGTASTRGGTGTVSRVRGTSTSTLRKPMGSTRYHILVPSSLIVNSTPSNPSSTHPSSTSQD</sequence>
<keyword evidence="8" id="KW-0493">Microtubule</keyword>
<reference evidence="20 21" key="1">
    <citation type="journal article" date="2011" name="J. Gen. Appl. Microbiol.">
        <title>Draft genome sequencing of the enigmatic yeast Saitoella complicata.</title>
        <authorList>
            <person name="Nishida H."/>
            <person name="Hamamoto M."/>
            <person name="Sugiyama J."/>
        </authorList>
    </citation>
    <scope>NUCLEOTIDE SEQUENCE [LARGE SCALE GENOMIC DNA]</scope>
    <source>
        <strain evidence="20 21">NRRL Y-17804</strain>
    </source>
</reference>
<dbReference type="EMBL" id="BACD03000010">
    <property type="protein sequence ID" value="GAO47657.1"/>
    <property type="molecule type" value="Genomic_DNA"/>
</dbReference>
<evidence type="ECO:0000313" key="20">
    <source>
        <dbReference type="EMBL" id="GAO47657.1"/>
    </source>
</evidence>
<evidence type="ECO:0000256" key="1">
    <source>
        <dbReference type="ARBA" id="ARBA00004123"/>
    </source>
</evidence>
<evidence type="ECO:0000256" key="19">
    <source>
        <dbReference type="SAM" id="MobiDB-lite"/>
    </source>
</evidence>
<dbReference type="Proteomes" id="UP000033140">
    <property type="component" value="Unassembled WGS sequence"/>
</dbReference>
<dbReference type="OMA" id="QWQGASQ"/>
<comment type="subcellular location">
    <subcellularLocation>
        <location evidence="3">Chromosome</location>
        <location evidence="3">Centromere</location>
        <location evidence="3">Kinetochore</location>
    </subcellularLocation>
    <subcellularLocation>
        <location evidence="2">Cytoplasm</location>
        <location evidence="2">Cytoskeleton</location>
        <location evidence="2">Spindle</location>
    </subcellularLocation>
    <subcellularLocation>
        <location evidence="1">Nucleus</location>
    </subcellularLocation>
</comment>
<keyword evidence="11" id="KW-0995">Kinetochore</keyword>
<keyword evidence="21" id="KW-1185">Reference proteome</keyword>
<evidence type="ECO:0000256" key="4">
    <source>
        <dbReference type="ARBA" id="ARBA00005366"/>
    </source>
</evidence>
<dbReference type="GO" id="GO:0007059">
    <property type="term" value="P:chromosome segregation"/>
    <property type="evidence" value="ECO:0007669"/>
    <property type="project" value="UniProtKB-KW"/>
</dbReference>
<dbReference type="GO" id="GO:0000278">
    <property type="term" value="P:mitotic cell cycle"/>
    <property type="evidence" value="ECO:0007669"/>
    <property type="project" value="InterPro"/>
</dbReference>
<keyword evidence="12" id="KW-0175">Coiled coil</keyword>
<protein>
    <recommendedName>
        <fullName evidence="17">DASH complex subunit DUO1</fullName>
    </recommendedName>
    <alternativeName>
        <fullName evidence="18">Outer kinetochore protein DUO1</fullName>
    </alternativeName>
</protein>
<evidence type="ECO:0000256" key="12">
    <source>
        <dbReference type="ARBA" id="ARBA00023054"/>
    </source>
</evidence>
<evidence type="ECO:0000256" key="6">
    <source>
        <dbReference type="ARBA" id="ARBA00022490"/>
    </source>
</evidence>
<keyword evidence="13" id="KW-0206">Cytoskeleton</keyword>
<keyword evidence="7" id="KW-0132">Cell division</keyword>
<dbReference type="GO" id="GO:0042729">
    <property type="term" value="C:DASH complex"/>
    <property type="evidence" value="ECO:0007669"/>
    <property type="project" value="InterPro"/>
</dbReference>
<name>A0A0E9NCR5_SAICN</name>
<evidence type="ECO:0000256" key="10">
    <source>
        <dbReference type="ARBA" id="ARBA00022829"/>
    </source>
</evidence>
<dbReference type="Pfam" id="PF08651">
    <property type="entry name" value="DASH_Duo1"/>
    <property type="match status" value="1"/>
</dbReference>
<keyword evidence="14" id="KW-0539">Nucleus</keyword>
<keyword evidence="5" id="KW-0158">Chromosome</keyword>
<gene>
    <name evidence="20" type="ORF">G7K_1856-t1</name>
</gene>
<feature type="compositionally biased region" description="Low complexity" evidence="19">
    <location>
        <begin position="197"/>
        <end position="256"/>
    </location>
</feature>